<dbReference type="PANTHER" id="PTHR43767:SF1">
    <property type="entry name" value="NONRIBOSOMAL PEPTIDE SYNTHASE PES1 (EUROFUNG)-RELATED"/>
    <property type="match status" value="1"/>
</dbReference>
<dbReference type="PROSITE" id="PS00455">
    <property type="entry name" value="AMP_BINDING"/>
    <property type="match status" value="1"/>
</dbReference>
<sequence length="597" mass="66380">MTETVDLLELAPAAGIHLPRYVHTPPEDDSELTKRMRLLYNPDVPAQIPVTDQLMIDVLRTQSNKYPRRVALDFFGATTTYRELGENVQRTSALLLQHGVKRGDRVSVVAPNCPQFVYLLYSCLQLGAVCVLHNPLAAPMELKWQIENAESKLVFVWQKTALSVAEMVRGMDTEIISLDVSAALPRRLRFALHLPIKKAKEFHNQLCDPQAKDLPDYDTLLEKQKPHNRIVRVDPDVPAVMLHTGGTTGKPKAVILTNRNLVSNLFANTTWVTKLRPGKETWFCVLPFFHAFGLTLSLNGAIGLGATAVIFPKFSTRAALAAQRRRPGTFIVGVPPIFDRLAKAAENNPKIDLSTFRYAISGAMPLTQEVAKRWEKATSGYIIEGYGMTETSPTVLGSPMSPERKLGYMGIVFPSIQVRVVDPDTLVDVEPGEVGELIVKGPGCSPGYWRDQVETDLLFTPDRWLRTGDLVEEHEGFLRMSDRRKELIIISGFNVYPSVVEAAIASMPQVAEVAVVGIPDQADAARGEQVHAAVVLNPGATLTLDKIRDWVADSLPRYAIPRSVSFPEQLAHNQLGKIQRRKVRQTVMERLSEGFRM</sequence>
<feature type="domain" description="AMP-binding enzyme C-terminal" evidence="2">
    <location>
        <begin position="500"/>
        <end position="577"/>
    </location>
</feature>
<proteinExistence type="predicted"/>
<dbReference type="GeneID" id="55565668"/>
<dbReference type="PANTHER" id="PTHR43767">
    <property type="entry name" value="LONG-CHAIN-FATTY-ACID--COA LIGASE"/>
    <property type="match status" value="1"/>
</dbReference>
<dbReference type="Proteomes" id="UP000250245">
    <property type="component" value="Unassembled WGS sequence"/>
</dbReference>
<accession>A0A2X2YEG9</accession>
<keyword evidence="3" id="KW-0436">Ligase</keyword>
<dbReference type="InterPro" id="IPR000873">
    <property type="entry name" value="AMP-dep_synth/lig_dom"/>
</dbReference>
<dbReference type="SUPFAM" id="SSF56801">
    <property type="entry name" value="Acetyl-CoA synthetase-like"/>
    <property type="match status" value="1"/>
</dbReference>
<reference evidence="3 4" key="1">
    <citation type="submission" date="2018-06" db="EMBL/GenBank/DDBJ databases">
        <authorList>
            <consortium name="Pathogen Informatics"/>
            <person name="Doyle S."/>
        </authorList>
    </citation>
    <scope>NUCLEOTIDE SEQUENCE [LARGE SCALE GENOMIC DNA]</scope>
    <source>
        <strain evidence="3 4">NCTC11820</strain>
    </source>
</reference>
<evidence type="ECO:0000313" key="3">
    <source>
        <dbReference type="EMBL" id="SQB64678.1"/>
    </source>
</evidence>
<dbReference type="AlphaFoldDB" id="A0A2X2YEG9"/>
<organism evidence="3 4">
    <name type="scientific">Mobiluncus curtisii</name>
    <dbReference type="NCBI Taxonomy" id="2051"/>
    <lineage>
        <taxon>Bacteria</taxon>
        <taxon>Bacillati</taxon>
        <taxon>Actinomycetota</taxon>
        <taxon>Actinomycetes</taxon>
        <taxon>Actinomycetales</taxon>
        <taxon>Actinomycetaceae</taxon>
        <taxon>Mobiluncus</taxon>
    </lineage>
</organism>
<evidence type="ECO:0000259" key="1">
    <source>
        <dbReference type="Pfam" id="PF00501"/>
    </source>
</evidence>
<name>A0A2X2YEG9_9ACTO</name>
<dbReference type="Gene3D" id="3.40.50.12780">
    <property type="entry name" value="N-terminal domain of ligase-like"/>
    <property type="match status" value="1"/>
</dbReference>
<protein>
    <submittedName>
        <fullName evidence="3">Long-chain-fatty-acid--CoA ligase</fullName>
        <ecNumber evidence="3">6.2.1.3</ecNumber>
    </submittedName>
</protein>
<dbReference type="InterPro" id="IPR025110">
    <property type="entry name" value="AMP-bd_C"/>
</dbReference>
<dbReference type="RefSeq" id="WP_013189476.1">
    <property type="nucleotide sequence ID" value="NZ_CP068112.1"/>
</dbReference>
<dbReference type="GO" id="GO:0004467">
    <property type="term" value="F:long-chain fatty acid-CoA ligase activity"/>
    <property type="evidence" value="ECO:0007669"/>
    <property type="project" value="UniProtKB-EC"/>
</dbReference>
<dbReference type="Pfam" id="PF13193">
    <property type="entry name" value="AMP-binding_C"/>
    <property type="match status" value="1"/>
</dbReference>
<dbReference type="OMA" id="WMGKYEW"/>
<gene>
    <name evidence="3" type="primary">fadD</name>
    <name evidence="3" type="ORF">NCTC11820_01030</name>
</gene>
<dbReference type="InterPro" id="IPR050237">
    <property type="entry name" value="ATP-dep_AMP-bd_enzyme"/>
</dbReference>
<evidence type="ECO:0000259" key="2">
    <source>
        <dbReference type="Pfam" id="PF13193"/>
    </source>
</evidence>
<evidence type="ECO:0000313" key="4">
    <source>
        <dbReference type="Proteomes" id="UP000250245"/>
    </source>
</evidence>
<dbReference type="Pfam" id="PF00501">
    <property type="entry name" value="AMP-binding"/>
    <property type="match status" value="1"/>
</dbReference>
<feature type="domain" description="AMP-dependent synthetase/ligase" evidence="1">
    <location>
        <begin position="60"/>
        <end position="449"/>
    </location>
</feature>
<dbReference type="EC" id="6.2.1.3" evidence="3"/>
<dbReference type="EMBL" id="UASJ01000001">
    <property type="protein sequence ID" value="SQB64678.1"/>
    <property type="molecule type" value="Genomic_DNA"/>
</dbReference>
<dbReference type="InterPro" id="IPR042099">
    <property type="entry name" value="ANL_N_sf"/>
</dbReference>
<dbReference type="InterPro" id="IPR045851">
    <property type="entry name" value="AMP-bd_C_sf"/>
</dbReference>
<dbReference type="Gene3D" id="3.30.300.30">
    <property type="match status" value="1"/>
</dbReference>
<dbReference type="InterPro" id="IPR020845">
    <property type="entry name" value="AMP-binding_CS"/>
</dbReference>